<dbReference type="Proteomes" id="UP000541583">
    <property type="component" value="Unassembled WGS sequence"/>
</dbReference>
<proteinExistence type="predicted"/>
<dbReference type="EMBL" id="JACHCB010000018">
    <property type="protein sequence ID" value="MBB6112362.1"/>
    <property type="molecule type" value="Genomic_DNA"/>
</dbReference>
<name>A0A1N7FM56_9SPHI</name>
<dbReference type="AlphaFoldDB" id="A0A1N7FM56"/>
<dbReference type="EMBL" id="JACHCA010000003">
    <property type="protein sequence ID" value="MBB6127119.1"/>
    <property type="molecule type" value="Genomic_DNA"/>
</dbReference>
<comment type="caution">
    <text evidence="2">The sequence shown here is derived from an EMBL/GenBank/DDBJ whole genome shotgun (WGS) entry which is preliminary data.</text>
</comment>
<protein>
    <submittedName>
        <fullName evidence="2">Uncharacterized protein</fullName>
    </submittedName>
</protein>
<organism evidence="2 4">
    <name type="scientific">Mucilaginibacter lappiensis</name>
    <dbReference type="NCBI Taxonomy" id="354630"/>
    <lineage>
        <taxon>Bacteria</taxon>
        <taxon>Pseudomonadati</taxon>
        <taxon>Bacteroidota</taxon>
        <taxon>Sphingobacteriia</taxon>
        <taxon>Sphingobacteriales</taxon>
        <taxon>Sphingobacteriaceae</taxon>
        <taxon>Mucilaginibacter</taxon>
    </lineage>
</organism>
<evidence type="ECO:0000313" key="2">
    <source>
        <dbReference type="EMBL" id="MBB6127119.1"/>
    </source>
</evidence>
<keyword evidence="3" id="KW-1185">Reference proteome</keyword>
<gene>
    <name evidence="2" type="ORF">HDF22_001225</name>
    <name evidence="1" type="ORF">HDF23_005137</name>
</gene>
<evidence type="ECO:0000313" key="4">
    <source>
        <dbReference type="Proteomes" id="UP000548326"/>
    </source>
</evidence>
<accession>A0A1N7FM56</accession>
<evidence type="ECO:0000313" key="1">
    <source>
        <dbReference type="EMBL" id="MBB6112362.1"/>
    </source>
</evidence>
<dbReference type="Proteomes" id="UP000548326">
    <property type="component" value="Unassembled WGS sequence"/>
</dbReference>
<sequence length="45" mass="5441">MKFYTKFMLTDFIEFSSSYPLEVTVEQLLSCSLFFCNPEERRIYS</sequence>
<evidence type="ECO:0000313" key="3">
    <source>
        <dbReference type="Proteomes" id="UP000541583"/>
    </source>
</evidence>
<reference evidence="3 4" key="1">
    <citation type="submission" date="2020-08" db="EMBL/GenBank/DDBJ databases">
        <title>Genomic Encyclopedia of Type Strains, Phase IV (KMG-V): Genome sequencing to study the core and pangenomes of soil and plant-associated prokaryotes.</title>
        <authorList>
            <person name="Whitman W."/>
        </authorList>
    </citation>
    <scope>NUCLEOTIDE SEQUENCE [LARGE SCALE GENOMIC DNA]</scope>
    <source>
        <strain evidence="1 3">ANJLi2</strain>
        <strain evidence="2 4">MP601</strain>
    </source>
</reference>